<reference evidence="3" key="2">
    <citation type="submission" date="2015-01" db="EMBL/GenBank/DDBJ databases">
        <title>Evolutionary Origins and Diversification of the Mycorrhizal Mutualists.</title>
        <authorList>
            <consortium name="DOE Joint Genome Institute"/>
            <consortium name="Mycorrhizal Genomics Consortium"/>
            <person name="Kohler A."/>
            <person name="Kuo A."/>
            <person name="Nagy L.G."/>
            <person name="Floudas D."/>
            <person name="Copeland A."/>
            <person name="Barry K.W."/>
            <person name="Cichocki N."/>
            <person name="Veneault-Fourrey C."/>
            <person name="LaButti K."/>
            <person name="Lindquist E.A."/>
            <person name="Lipzen A."/>
            <person name="Lundell T."/>
            <person name="Morin E."/>
            <person name="Murat C."/>
            <person name="Riley R."/>
            <person name="Ohm R."/>
            <person name="Sun H."/>
            <person name="Tunlid A."/>
            <person name="Henrissat B."/>
            <person name="Grigoriev I.V."/>
            <person name="Hibbett D.S."/>
            <person name="Martin F."/>
        </authorList>
    </citation>
    <scope>NUCLEOTIDE SEQUENCE [LARGE SCALE GENOMIC DNA]</scope>
    <source>
        <strain evidence="3">Ve08.2h10</strain>
    </source>
</reference>
<dbReference type="HOGENOM" id="CLU_869057_0_0_1"/>
<reference evidence="2 3" key="1">
    <citation type="submission" date="2014-04" db="EMBL/GenBank/DDBJ databases">
        <authorList>
            <consortium name="DOE Joint Genome Institute"/>
            <person name="Kuo A."/>
            <person name="Kohler A."/>
            <person name="Jargeat P."/>
            <person name="Nagy L.G."/>
            <person name="Floudas D."/>
            <person name="Copeland A."/>
            <person name="Barry K.W."/>
            <person name="Cichocki N."/>
            <person name="Veneault-Fourrey C."/>
            <person name="LaButti K."/>
            <person name="Lindquist E.A."/>
            <person name="Lipzen A."/>
            <person name="Lundell T."/>
            <person name="Morin E."/>
            <person name="Murat C."/>
            <person name="Sun H."/>
            <person name="Tunlid A."/>
            <person name="Henrissat B."/>
            <person name="Grigoriev I.V."/>
            <person name="Hibbett D.S."/>
            <person name="Martin F."/>
            <person name="Nordberg H.P."/>
            <person name="Cantor M.N."/>
            <person name="Hua S.X."/>
        </authorList>
    </citation>
    <scope>NUCLEOTIDE SEQUENCE [LARGE SCALE GENOMIC DNA]</scope>
    <source>
        <strain evidence="2 3">Ve08.2h10</strain>
    </source>
</reference>
<gene>
    <name evidence="2" type="ORF">PAXRUDRAFT_694512</name>
</gene>
<evidence type="ECO:0000256" key="1">
    <source>
        <dbReference type="SAM" id="Phobius"/>
    </source>
</evidence>
<keyword evidence="3" id="KW-1185">Reference proteome</keyword>
<evidence type="ECO:0000313" key="3">
    <source>
        <dbReference type="Proteomes" id="UP000054538"/>
    </source>
</evidence>
<keyword evidence="1" id="KW-0472">Membrane</keyword>
<dbReference type="OrthoDB" id="2682166at2759"/>
<name>A0A0D0CS29_9AGAM</name>
<organism evidence="2 3">
    <name type="scientific">Paxillus rubicundulus Ve08.2h10</name>
    <dbReference type="NCBI Taxonomy" id="930991"/>
    <lineage>
        <taxon>Eukaryota</taxon>
        <taxon>Fungi</taxon>
        <taxon>Dikarya</taxon>
        <taxon>Basidiomycota</taxon>
        <taxon>Agaricomycotina</taxon>
        <taxon>Agaricomycetes</taxon>
        <taxon>Agaricomycetidae</taxon>
        <taxon>Boletales</taxon>
        <taxon>Paxilineae</taxon>
        <taxon>Paxillaceae</taxon>
        <taxon>Paxillus</taxon>
    </lineage>
</organism>
<dbReference type="AlphaFoldDB" id="A0A0D0CS29"/>
<accession>A0A0D0CS29</accession>
<keyword evidence="1" id="KW-0812">Transmembrane</keyword>
<dbReference type="Proteomes" id="UP000054538">
    <property type="component" value="Unassembled WGS sequence"/>
</dbReference>
<dbReference type="InParanoid" id="A0A0D0CS29"/>
<protein>
    <submittedName>
        <fullName evidence="2">Uncharacterized protein</fullName>
    </submittedName>
</protein>
<feature type="transmembrane region" description="Helical" evidence="1">
    <location>
        <begin position="50"/>
        <end position="71"/>
    </location>
</feature>
<sequence>MMTPIPFDIGKPLAFAPKAGALQVRAVIDTRATADTSNDSGDGGLQRGTAILIVAGVVCFLILLIGFWLVARPRVPLNNIAANAPVPHSTRNTHRVARPRREPDWSERLKIHVSPRTTSPSMYIPRNNSELTSHGSSALVAHHTTLHPVTATASSFTMAGSATLNGVGGNCPIEFTDTRLTSQSRIATSLSAHAPSLANSHTTEETLNNFRASGYDLDTELKLGMLSAVQDDVSHCRAVEVGCVSMEGTVEEVEGTAMRVVEGGAGTTNGLDAGVRREKGAYEGFGANVRGADSAPEWTVMGGSGSIEVDKVAMGRQVLL</sequence>
<dbReference type="EMBL" id="KN825560">
    <property type="protein sequence ID" value="KIK85957.1"/>
    <property type="molecule type" value="Genomic_DNA"/>
</dbReference>
<keyword evidence="1" id="KW-1133">Transmembrane helix</keyword>
<proteinExistence type="predicted"/>
<evidence type="ECO:0000313" key="2">
    <source>
        <dbReference type="EMBL" id="KIK85957.1"/>
    </source>
</evidence>